<evidence type="ECO:0000313" key="1">
    <source>
        <dbReference type="EMBL" id="NDV34922.1"/>
    </source>
</evidence>
<accession>A0A6B2LD02</accession>
<dbReference type="AlphaFoldDB" id="A0A6B2LD02"/>
<sequence length="214" mass="23435">MEEGVEAEIEEIGAEIEAGIETEIETKIEAGIEAEIEAEIEVEIEAGIEIAEIEIVKGVSQQRERGAVAGIQLEIKNLQLPKPQQLNQLMKTIRVPPRTKTREQLEVLKNTDPKLAVQVVAEVGAPCRRKDPEEATAGVLALIAEIVINKVVGGTTKKKTTLPLAATEAEAGAEEKRNTVQAEALHAPIRKKGLHLWRIPLKNRKQSPLSHLPR</sequence>
<name>A0A6B2LD02_9EUKA</name>
<proteinExistence type="predicted"/>
<protein>
    <submittedName>
        <fullName evidence="1">Uncharacterized protein</fullName>
    </submittedName>
</protein>
<reference evidence="1" key="1">
    <citation type="journal article" date="2020" name="J. Eukaryot. Microbiol.">
        <title>De novo Sequencing, Assembly and Annotation of the Transcriptome for the Free-Living Testate Amoeba Arcella intermedia.</title>
        <authorList>
            <person name="Ribeiro G.M."/>
            <person name="Porfirio-Sousa A.L."/>
            <person name="Maurer-Alcala X.X."/>
            <person name="Katz L.A."/>
            <person name="Lahr D.J.G."/>
        </authorList>
    </citation>
    <scope>NUCLEOTIDE SEQUENCE</scope>
</reference>
<dbReference type="EMBL" id="GIBP01005953">
    <property type="protein sequence ID" value="NDV34922.1"/>
    <property type="molecule type" value="Transcribed_RNA"/>
</dbReference>
<organism evidence="1">
    <name type="scientific">Arcella intermedia</name>
    <dbReference type="NCBI Taxonomy" id="1963864"/>
    <lineage>
        <taxon>Eukaryota</taxon>
        <taxon>Amoebozoa</taxon>
        <taxon>Tubulinea</taxon>
        <taxon>Elardia</taxon>
        <taxon>Arcellinida</taxon>
        <taxon>Sphaerothecina</taxon>
        <taxon>Arcellidae</taxon>
        <taxon>Arcella</taxon>
    </lineage>
</organism>